<gene>
    <name evidence="2" type="ORF">UFOPK3954_01619</name>
</gene>
<name>A0A6J7NZD9_9ZZZZ</name>
<accession>A0A6J7NZD9</accession>
<feature type="region of interest" description="Disordered" evidence="1">
    <location>
        <begin position="111"/>
        <end position="204"/>
    </location>
</feature>
<sequence>MVEQVVDELDLPVATDEVAQVEARRSQLDPGVGHLGDVRCVEERDAPADPDHEPGHLRVRSVVPADDDVLDAADLAARLVPDHAADKTRGRDEVTGDEADGARRARAFPRGSATWPNAKDDGHGYLPRIRCGPGRGRTGKRQTVSSRAASDKMDLGRLNVSPKPPPRRCMSDPQATGTPGHWGYSARSGVMSAGSKAASAVASPPRLATIVTKSNFMSPRNE</sequence>
<reference evidence="2" key="1">
    <citation type="submission" date="2020-05" db="EMBL/GenBank/DDBJ databases">
        <authorList>
            <person name="Chiriac C."/>
            <person name="Salcher M."/>
            <person name="Ghai R."/>
            <person name="Kavagutti S V."/>
        </authorList>
    </citation>
    <scope>NUCLEOTIDE SEQUENCE</scope>
</reference>
<feature type="compositionally biased region" description="Low complexity" evidence="1">
    <location>
        <begin position="188"/>
        <end position="203"/>
    </location>
</feature>
<organism evidence="2">
    <name type="scientific">freshwater metagenome</name>
    <dbReference type="NCBI Taxonomy" id="449393"/>
    <lineage>
        <taxon>unclassified sequences</taxon>
        <taxon>metagenomes</taxon>
        <taxon>ecological metagenomes</taxon>
    </lineage>
</organism>
<dbReference type="AlphaFoldDB" id="A0A6J7NZD9"/>
<protein>
    <submittedName>
        <fullName evidence="2">Unannotated protein</fullName>
    </submittedName>
</protein>
<proteinExistence type="predicted"/>
<evidence type="ECO:0000256" key="1">
    <source>
        <dbReference type="SAM" id="MobiDB-lite"/>
    </source>
</evidence>
<dbReference type="EMBL" id="CAFBON010000180">
    <property type="protein sequence ID" value="CAB4998820.1"/>
    <property type="molecule type" value="Genomic_DNA"/>
</dbReference>
<evidence type="ECO:0000313" key="2">
    <source>
        <dbReference type="EMBL" id="CAB4998820.1"/>
    </source>
</evidence>